<accession>A0A1G6KKE7</accession>
<dbReference type="InterPro" id="IPR050382">
    <property type="entry name" value="MFS_Na/Anion_cotransporter"/>
</dbReference>
<feature type="transmembrane region" description="Helical" evidence="5">
    <location>
        <begin position="93"/>
        <end position="113"/>
    </location>
</feature>
<dbReference type="GO" id="GO:0022857">
    <property type="term" value="F:transmembrane transporter activity"/>
    <property type="evidence" value="ECO:0007669"/>
    <property type="project" value="InterPro"/>
</dbReference>
<evidence type="ECO:0000313" key="8">
    <source>
        <dbReference type="Proteomes" id="UP000199501"/>
    </source>
</evidence>
<feature type="transmembrane region" description="Helical" evidence="5">
    <location>
        <begin position="174"/>
        <end position="195"/>
    </location>
</feature>
<dbReference type="Gene3D" id="1.20.1250.20">
    <property type="entry name" value="MFS general substrate transporter like domains"/>
    <property type="match status" value="2"/>
</dbReference>
<feature type="transmembrane region" description="Helical" evidence="5">
    <location>
        <begin position="297"/>
        <end position="318"/>
    </location>
</feature>
<name>A0A1G6KKE7_9PSEU</name>
<feature type="transmembrane region" description="Helical" evidence="5">
    <location>
        <begin position="57"/>
        <end position="81"/>
    </location>
</feature>
<keyword evidence="2 5" id="KW-0812">Transmembrane</keyword>
<evidence type="ECO:0000256" key="5">
    <source>
        <dbReference type="SAM" id="Phobius"/>
    </source>
</evidence>
<evidence type="ECO:0000256" key="3">
    <source>
        <dbReference type="ARBA" id="ARBA00022989"/>
    </source>
</evidence>
<dbReference type="STRING" id="1271860.SAMN05216174_101963"/>
<dbReference type="InterPro" id="IPR020846">
    <property type="entry name" value="MFS_dom"/>
</dbReference>
<feature type="transmembrane region" description="Helical" evidence="5">
    <location>
        <begin position="265"/>
        <end position="285"/>
    </location>
</feature>
<organism evidence="7 8">
    <name type="scientific">Actinokineospora iranica</name>
    <dbReference type="NCBI Taxonomy" id="1271860"/>
    <lineage>
        <taxon>Bacteria</taxon>
        <taxon>Bacillati</taxon>
        <taxon>Actinomycetota</taxon>
        <taxon>Actinomycetes</taxon>
        <taxon>Pseudonocardiales</taxon>
        <taxon>Pseudonocardiaceae</taxon>
        <taxon>Actinokineospora</taxon>
    </lineage>
</organism>
<gene>
    <name evidence="7" type="ORF">SAMN05216174_101963</name>
</gene>
<evidence type="ECO:0000313" key="7">
    <source>
        <dbReference type="EMBL" id="SDC31500.1"/>
    </source>
</evidence>
<evidence type="ECO:0000256" key="2">
    <source>
        <dbReference type="ARBA" id="ARBA00022692"/>
    </source>
</evidence>
<dbReference type="EMBL" id="FMZZ01000001">
    <property type="protein sequence ID" value="SDC31500.1"/>
    <property type="molecule type" value="Genomic_DNA"/>
</dbReference>
<evidence type="ECO:0000259" key="6">
    <source>
        <dbReference type="PROSITE" id="PS50850"/>
    </source>
</evidence>
<proteinExistence type="predicted"/>
<evidence type="ECO:0000256" key="4">
    <source>
        <dbReference type="ARBA" id="ARBA00023136"/>
    </source>
</evidence>
<dbReference type="GO" id="GO:0005886">
    <property type="term" value="C:plasma membrane"/>
    <property type="evidence" value="ECO:0007669"/>
    <property type="project" value="UniProtKB-SubCell"/>
</dbReference>
<protein>
    <submittedName>
        <fullName evidence="7">Sugar phosphate permease</fullName>
    </submittedName>
</protein>
<keyword evidence="4 5" id="KW-0472">Membrane</keyword>
<feature type="transmembrane region" description="Helical" evidence="5">
    <location>
        <begin position="394"/>
        <end position="411"/>
    </location>
</feature>
<dbReference type="PANTHER" id="PTHR11662">
    <property type="entry name" value="SOLUTE CARRIER FAMILY 17"/>
    <property type="match status" value="1"/>
</dbReference>
<dbReference type="SUPFAM" id="SSF103473">
    <property type="entry name" value="MFS general substrate transporter"/>
    <property type="match status" value="1"/>
</dbReference>
<feature type="transmembrane region" description="Helical" evidence="5">
    <location>
        <begin position="20"/>
        <end position="37"/>
    </location>
</feature>
<dbReference type="PANTHER" id="PTHR11662:SF399">
    <property type="entry name" value="FI19708P1-RELATED"/>
    <property type="match status" value="1"/>
</dbReference>
<feature type="transmembrane region" description="Helical" evidence="5">
    <location>
        <begin position="146"/>
        <end position="168"/>
    </location>
</feature>
<evidence type="ECO:0000256" key="1">
    <source>
        <dbReference type="ARBA" id="ARBA00004651"/>
    </source>
</evidence>
<dbReference type="PROSITE" id="PS50850">
    <property type="entry name" value="MFS"/>
    <property type="match status" value="1"/>
</dbReference>
<feature type="domain" description="Major facilitator superfamily (MFS) profile" evidence="6">
    <location>
        <begin position="23"/>
        <end position="421"/>
    </location>
</feature>
<reference evidence="8" key="1">
    <citation type="submission" date="2016-10" db="EMBL/GenBank/DDBJ databases">
        <authorList>
            <person name="Varghese N."/>
            <person name="Submissions S."/>
        </authorList>
    </citation>
    <scope>NUCLEOTIDE SEQUENCE [LARGE SCALE GENOMIC DNA]</scope>
    <source>
        <strain evidence="8">IBRC-M 10403</strain>
    </source>
</reference>
<feature type="transmembrane region" description="Helical" evidence="5">
    <location>
        <begin position="232"/>
        <end position="253"/>
    </location>
</feature>
<comment type="subcellular location">
    <subcellularLocation>
        <location evidence="1">Cell membrane</location>
        <topology evidence="1">Multi-pass membrane protein</topology>
    </subcellularLocation>
</comment>
<dbReference type="Proteomes" id="UP000199501">
    <property type="component" value="Unassembled WGS sequence"/>
</dbReference>
<dbReference type="AlphaFoldDB" id="A0A1G6KKE7"/>
<dbReference type="Pfam" id="PF07690">
    <property type="entry name" value="MFS_1"/>
    <property type="match status" value="1"/>
</dbReference>
<feature type="transmembrane region" description="Helical" evidence="5">
    <location>
        <begin position="324"/>
        <end position="348"/>
    </location>
</feature>
<dbReference type="InterPro" id="IPR036259">
    <property type="entry name" value="MFS_trans_sf"/>
</dbReference>
<dbReference type="OrthoDB" id="4332123at2"/>
<sequence length="454" mass="47267">MDGTLTEDGRTSVPAAKRRALVIWATAAAVYLIAVFHRSSLGVAGLQAADRFHLDAAALGAFTVLQIGVYALMQIPTGLLVDRFGPRRMLTAAAVLMGLGQVLFAVAATYPLALVARGVLGLGDAMTFVSVLRLIAAYYPPRRYATFAAITAALGAVGNLAATLPLTLLLADAGWTATFAVAGAATAGYAVVVALRVRDTPEGEQAHRSDAVGAREVADQVRQAWRVAGTRLGFWVHFSTMFAPAVLGLLWGFPYLVQAQGMSAAAAGAVLSLLVVVGMVTGPFIGEFMGRRPQARVPMVAAYLGVAMVLWGLLLGWPGGVAPAPLVVVAFGVFSVGVPLSGVAFALARDYNPIRRVGTATGLVNVGGFTAVTITAFGIGVLLGGDAAAADAGAFRVAFLAVAAVLLFGSWRTLVWWRRARAAVFAADARGEAVPVQIRRRTWDIPARARTETA</sequence>
<feature type="transmembrane region" description="Helical" evidence="5">
    <location>
        <begin position="119"/>
        <end position="139"/>
    </location>
</feature>
<keyword evidence="8" id="KW-1185">Reference proteome</keyword>
<keyword evidence="3 5" id="KW-1133">Transmembrane helix</keyword>
<dbReference type="InterPro" id="IPR011701">
    <property type="entry name" value="MFS"/>
</dbReference>
<feature type="transmembrane region" description="Helical" evidence="5">
    <location>
        <begin position="360"/>
        <end position="382"/>
    </location>
</feature>